<sequence>MNCSKKQCIETPTRKQYAPPITIDNTQNSLSLLKKLKEITKINLTGKLIGTSLRVYPQTSAAYHQIKSFVNQENLQHYTYQLSEDTLIRSEVIRGMTSDMPVQEILKDLDDLKIHAD</sequence>
<evidence type="ECO:0000313" key="2">
    <source>
        <dbReference type="EMBL" id="GFT26425.1"/>
    </source>
</evidence>
<dbReference type="AlphaFoldDB" id="A0A8X6TMF4"/>
<protein>
    <submittedName>
        <fullName evidence="2">Uncharacterized protein</fullName>
    </submittedName>
</protein>
<accession>A0A8X6TMF4</accession>
<name>A0A8X6TMF4_NEPPI</name>
<comment type="caution">
    <text evidence="2">The sequence shown here is derived from an EMBL/GenBank/DDBJ whole genome shotgun (WGS) entry which is preliminary data.</text>
</comment>
<reference evidence="2" key="1">
    <citation type="submission" date="2020-08" db="EMBL/GenBank/DDBJ databases">
        <title>Multicomponent nature underlies the extraordinary mechanical properties of spider dragline silk.</title>
        <authorList>
            <person name="Kono N."/>
            <person name="Nakamura H."/>
            <person name="Mori M."/>
            <person name="Yoshida Y."/>
            <person name="Ohtoshi R."/>
            <person name="Malay A.D."/>
            <person name="Moran D.A.P."/>
            <person name="Tomita M."/>
            <person name="Numata K."/>
            <person name="Arakawa K."/>
        </authorList>
    </citation>
    <scope>NUCLEOTIDE SEQUENCE</scope>
</reference>
<evidence type="ECO:0000313" key="3">
    <source>
        <dbReference type="Proteomes" id="UP000887013"/>
    </source>
</evidence>
<dbReference type="EMBL" id="BMAW01060503">
    <property type="protein sequence ID" value="GFT26425.1"/>
    <property type="molecule type" value="Genomic_DNA"/>
</dbReference>
<dbReference type="OrthoDB" id="8123891at2759"/>
<evidence type="ECO:0000313" key="1">
    <source>
        <dbReference type="EMBL" id="GFS47937.1"/>
    </source>
</evidence>
<dbReference type="Proteomes" id="UP000887013">
    <property type="component" value="Unassembled WGS sequence"/>
</dbReference>
<organism evidence="2 3">
    <name type="scientific">Nephila pilipes</name>
    <name type="common">Giant wood spider</name>
    <name type="synonym">Nephila maculata</name>
    <dbReference type="NCBI Taxonomy" id="299642"/>
    <lineage>
        <taxon>Eukaryota</taxon>
        <taxon>Metazoa</taxon>
        <taxon>Ecdysozoa</taxon>
        <taxon>Arthropoda</taxon>
        <taxon>Chelicerata</taxon>
        <taxon>Arachnida</taxon>
        <taxon>Araneae</taxon>
        <taxon>Araneomorphae</taxon>
        <taxon>Entelegynae</taxon>
        <taxon>Araneoidea</taxon>
        <taxon>Nephilidae</taxon>
        <taxon>Nephila</taxon>
    </lineage>
</organism>
<gene>
    <name evidence="1" type="ORF">NPIL_522301</name>
    <name evidence="2" type="ORF">NPIL_604221</name>
</gene>
<dbReference type="EMBL" id="BMAW01091095">
    <property type="protein sequence ID" value="GFS47937.1"/>
    <property type="molecule type" value="Genomic_DNA"/>
</dbReference>
<keyword evidence="3" id="KW-1185">Reference proteome</keyword>
<proteinExistence type="predicted"/>